<organism evidence="1 2">
    <name type="scientific">Heracleum sosnowskyi</name>
    <dbReference type="NCBI Taxonomy" id="360622"/>
    <lineage>
        <taxon>Eukaryota</taxon>
        <taxon>Viridiplantae</taxon>
        <taxon>Streptophyta</taxon>
        <taxon>Embryophyta</taxon>
        <taxon>Tracheophyta</taxon>
        <taxon>Spermatophyta</taxon>
        <taxon>Magnoliopsida</taxon>
        <taxon>eudicotyledons</taxon>
        <taxon>Gunneridae</taxon>
        <taxon>Pentapetalae</taxon>
        <taxon>asterids</taxon>
        <taxon>campanulids</taxon>
        <taxon>Apiales</taxon>
        <taxon>Apiaceae</taxon>
        <taxon>Apioideae</taxon>
        <taxon>apioid superclade</taxon>
        <taxon>Tordylieae</taxon>
        <taxon>Tordyliinae</taxon>
        <taxon>Heracleum</taxon>
    </lineage>
</organism>
<proteinExistence type="predicted"/>
<keyword evidence="2" id="KW-1185">Reference proteome</keyword>
<dbReference type="Proteomes" id="UP001237642">
    <property type="component" value="Unassembled WGS sequence"/>
</dbReference>
<gene>
    <name evidence="1" type="ORF">POM88_020192</name>
</gene>
<reference evidence="1" key="2">
    <citation type="submission" date="2023-05" db="EMBL/GenBank/DDBJ databases">
        <authorList>
            <person name="Schelkunov M.I."/>
        </authorList>
    </citation>
    <scope>NUCLEOTIDE SEQUENCE</scope>
    <source>
        <strain evidence="1">Hsosn_3</strain>
        <tissue evidence="1">Leaf</tissue>
    </source>
</reference>
<accession>A0AAD8MRM8</accession>
<sequence>MVTLLKIRVPSSVGPLCRLVVDLRQWIRPSFIVLILWNKVTEPRLFVQLGCGSILGALGATCVYPLQTRIRVQHSDATYAPFSEVPLFRRSLQHHHEGLKGFYMTALSDSQLMNHIE</sequence>
<reference evidence="1" key="1">
    <citation type="submission" date="2023-02" db="EMBL/GenBank/DDBJ databases">
        <title>Genome of toxic invasive species Heracleum sosnowskyi carries increased number of genes despite the absence of recent whole-genome duplications.</title>
        <authorList>
            <person name="Schelkunov M."/>
            <person name="Shtratnikova V."/>
            <person name="Makarenko M."/>
            <person name="Klepikova A."/>
            <person name="Omelchenko D."/>
            <person name="Novikova G."/>
            <person name="Obukhova E."/>
            <person name="Bogdanov V."/>
            <person name="Penin A."/>
            <person name="Logacheva M."/>
        </authorList>
    </citation>
    <scope>NUCLEOTIDE SEQUENCE</scope>
    <source>
        <strain evidence="1">Hsosn_3</strain>
        <tissue evidence="1">Leaf</tissue>
    </source>
</reference>
<protein>
    <submittedName>
        <fullName evidence="1">Uncharacterized protein</fullName>
    </submittedName>
</protein>
<evidence type="ECO:0000313" key="1">
    <source>
        <dbReference type="EMBL" id="KAK1382457.1"/>
    </source>
</evidence>
<dbReference type="EMBL" id="JAUIZM010000005">
    <property type="protein sequence ID" value="KAK1382457.1"/>
    <property type="molecule type" value="Genomic_DNA"/>
</dbReference>
<name>A0AAD8MRM8_9APIA</name>
<evidence type="ECO:0000313" key="2">
    <source>
        <dbReference type="Proteomes" id="UP001237642"/>
    </source>
</evidence>
<dbReference type="AlphaFoldDB" id="A0AAD8MRM8"/>
<comment type="caution">
    <text evidence="1">The sequence shown here is derived from an EMBL/GenBank/DDBJ whole genome shotgun (WGS) entry which is preliminary data.</text>
</comment>